<reference evidence="2" key="1">
    <citation type="submission" date="2023-07" db="EMBL/GenBank/DDBJ databases">
        <title>Genome content predicts the carbon catabolic preferences of heterotrophic bacteria.</title>
        <authorList>
            <person name="Gralka M."/>
        </authorList>
    </citation>
    <scope>NUCLEOTIDE SEQUENCE</scope>
    <source>
        <strain evidence="2">5G01</strain>
    </source>
</reference>
<proteinExistence type="predicted"/>
<sequence>MFIRPMRTLVSSYLICLFVSLTFVAQADIQRPSERVILSISGLIEETNMLGSPDPVVEFDMAMLQELPSQHITTYTSWTNGTPVFKGVLLTDLLDKVKAQGQKIRVTALNMYSADIDVKTLEQFPIILAYAMDGEAMSIRDKGPLWVIYPVKEFPELDQPKHVSSMVWQVSSIVVF</sequence>
<gene>
    <name evidence="2" type="ORF">Q8W30_12265</name>
</gene>
<dbReference type="Pfam" id="PF00174">
    <property type="entry name" value="Oxidored_molyb"/>
    <property type="match status" value="1"/>
</dbReference>
<dbReference type="InterPro" id="IPR000572">
    <property type="entry name" value="OxRdtase_Mopterin-bd_dom"/>
</dbReference>
<dbReference type="RefSeq" id="WP_290036411.1">
    <property type="nucleotide sequence ID" value="NZ_CAXHZV010000005.1"/>
</dbReference>
<comment type="caution">
    <text evidence="2">The sequence shown here is derived from an EMBL/GenBank/DDBJ whole genome shotgun (WGS) entry which is preliminary data.</text>
</comment>
<evidence type="ECO:0000313" key="2">
    <source>
        <dbReference type="EMBL" id="MDP2523345.1"/>
    </source>
</evidence>
<accession>A0ABT9EWQ0</accession>
<organism evidence="2 3">
    <name type="scientific">Neptunomonas phycophila</name>
    <dbReference type="NCBI Taxonomy" id="1572645"/>
    <lineage>
        <taxon>Bacteria</taxon>
        <taxon>Pseudomonadati</taxon>
        <taxon>Pseudomonadota</taxon>
        <taxon>Gammaproteobacteria</taxon>
        <taxon>Oceanospirillales</taxon>
        <taxon>Oceanospirillaceae</taxon>
        <taxon>Neptunomonas</taxon>
    </lineage>
</organism>
<keyword evidence="3" id="KW-1185">Reference proteome</keyword>
<dbReference type="Gene3D" id="3.90.420.10">
    <property type="entry name" value="Oxidoreductase, molybdopterin-binding domain"/>
    <property type="match status" value="1"/>
</dbReference>
<feature type="domain" description="Oxidoreductase molybdopterin-binding" evidence="1">
    <location>
        <begin position="74"/>
        <end position="151"/>
    </location>
</feature>
<dbReference type="InterPro" id="IPR036374">
    <property type="entry name" value="OxRdtase_Mopterin-bd_sf"/>
</dbReference>
<name>A0ABT9EWQ0_9GAMM</name>
<dbReference type="SUPFAM" id="SSF56524">
    <property type="entry name" value="Oxidoreductase molybdopterin-binding domain"/>
    <property type="match status" value="1"/>
</dbReference>
<evidence type="ECO:0000259" key="1">
    <source>
        <dbReference type="Pfam" id="PF00174"/>
    </source>
</evidence>
<protein>
    <submittedName>
        <fullName evidence="2">Molybdopterin-dependent oxidoreductase</fullName>
    </submittedName>
</protein>
<evidence type="ECO:0000313" key="3">
    <source>
        <dbReference type="Proteomes" id="UP001177341"/>
    </source>
</evidence>
<dbReference type="Proteomes" id="UP001177341">
    <property type="component" value="Unassembled WGS sequence"/>
</dbReference>
<dbReference type="EMBL" id="JAUYVO010000008">
    <property type="protein sequence ID" value="MDP2523345.1"/>
    <property type="molecule type" value="Genomic_DNA"/>
</dbReference>